<organism evidence="2 3">
    <name type="scientific">Emericella nidulans (strain FGSC A4 / ATCC 38163 / CBS 112.46 / NRRL 194 / M139)</name>
    <name type="common">Aspergillus nidulans</name>
    <dbReference type="NCBI Taxonomy" id="227321"/>
    <lineage>
        <taxon>Eukaryota</taxon>
        <taxon>Fungi</taxon>
        <taxon>Dikarya</taxon>
        <taxon>Ascomycota</taxon>
        <taxon>Pezizomycotina</taxon>
        <taxon>Eurotiomycetes</taxon>
        <taxon>Eurotiomycetidae</taxon>
        <taxon>Eurotiales</taxon>
        <taxon>Aspergillaceae</taxon>
        <taxon>Aspergillus</taxon>
        <taxon>Aspergillus subgen. Nidulantes</taxon>
    </lineage>
</organism>
<dbReference type="InParanoid" id="Q5AV21"/>
<feature type="transmembrane region" description="Helical" evidence="1">
    <location>
        <begin position="702"/>
        <end position="726"/>
    </location>
</feature>
<evidence type="ECO:0000256" key="1">
    <source>
        <dbReference type="SAM" id="Phobius"/>
    </source>
</evidence>
<dbReference type="HOGENOM" id="CLU_009663_0_0_1"/>
<reference evidence="3" key="1">
    <citation type="journal article" date="2005" name="Nature">
        <title>Sequencing of Aspergillus nidulans and comparative analysis with A. fumigatus and A. oryzae.</title>
        <authorList>
            <person name="Galagan J.E."/>
            <person name="Calvo S.E."/>
            <person name="Cuomo C."/>
            <person name="Ma L.J."/>
            <person name="Wortman J.R."/>
            <person name="Batzoglou S."/>
            <person name="Lee S.I."/>
            <person name="Basturkmen M."/>
            <person name="Spevak C.C."/>
            <person name="Clutterbuck J."/>
            <person name="Kapitonov V."/>
            <person name="Jurka J."/>
            <person name="Scazzocchio C."/>
            <person name="Farman M."/>
            <person name="Butler J."/>
            <person name="Purcell S."/>
            <person name="Harris S."/>
            <person name="Braus G.H."/>
            <person name="Draht O."/>
            <person name="Busch S."/>
            <person name="D'Enfert C."/>
            <person name="Bouchier C."/>
            <person name="Goldman G.H."/>
            <person name="Bell-Pedersen D."/>
            <person name="Griffiths-Jones S."/>
            <person name="Doonan J.H."/>
            <person name="Yu J."/>
            <person name="Vienken K."/>
            <person name="Pain A."/>
            <person name="Freitag M."/>
            <person name="Selker E.U."/>
            <person name="Archer D.B."/>
            <person name="Penalva M.A."/>
            <person name="Oakley B.R."/>
            <person name="Momany M."/>
            <person name="Tanaka T."/>
            <person name="Kumagai T."/>
            <person name="Asai K."/>
            <person name="Machida M."/>
            <person name="Nierman W.C."/>
            <person name="Denning D.W."/>
            <person name="Caddick M."/>
            <person name="Hynes M."/>
            <person name="Paoletti M."/>
            <person name="Fischer R."/>
            <person name="Miller B."/>
            <person name="Dyer P."/>
            <person name="Sachs M.S."/>
            <person name="Osmani S.A."/>
            <person name="Birren B.W."/>
        </authorList>
    </citation>
    <scope>NUCLEOTIDE SEQUENCE [LARGE SCALE GENOMIC DNA]</scope>
    <source>
        <strain evidence="3">FGSC A4 / ATCC 38163 / CBS 112.46 / NRRL 194 / M139</strain>
    </source>
</reference>
<feature type="transmembrane region" description="Helical" evidence="1">
    <location>
        <begin position="12"/>
        <end position="34"/>
    </location>
</feature>
<dbReference type="eggNOG" id="ENOG502RYID">
    <property type="taxonomic scope" value="Eukaryota"/>
</dbReference>
<dbReference type="EMBL" id="BN001302">
    <property type="protein sequence ID" value="CBF73399.1"/>
    <property type="molecule type" value="Genomic_DNA"/>
</dbReference>
<keyword evidence="1" id="KW-0812">Transmembrane</keyword>
<keyword evidence="1" id="KW-1133">Transmembrane helix</keyword>
<accession>C8V3M0</accession>
<evidence type="ECO:0000313" key="2">
    <source>
        <dbReference type="EMBL" id="CBF73399.1"/>
    </source>
</evidence>
<dbReference type="RefSeq" id="XP_681128.1">
    <property type="nucleotide sequence ID" value="XM_676036.1"/>
</dbReference>
<accession>Q5AV21</accession>
<proteinExistence type="predicted"/>
<keyword evidence="3" id="KW-1185">Reference proteome</keyword>
<keyword evidence="1" id="KW-0472">Membrane</keyword>
<protein>
    <submittedName>
        <fullName evidence="2">Uncharacterized protein</fullName>
    </submittedName>
</protein>
<dbReference type="Proteomes" id="UP000000560">
    <property type="component" value="Chromosome II"/>
</dbReference>
<dbReference type="VEuPathDB" id="FungiDB:AN7859"/>
<dbReference type="OrthoDB" id="3034003at2759"/>
<dbReference type="GeneID" id="2869323"/>
<gene>
    <name evidence="2" type="ORF">ANIA_07859</name>
</gene>
<feature type="transmembrane region" description="Helical" evidence="1">
    <location>
        <begin position="83"/>
        <end position="107"/>
    </location>
</feature>
<reference evidence="3" key="2">
    <citation type="journal article" date="2009" name="Fungal Genet. Biol.">
        <title>The 2008 update of the Aspergillus nidulans genome annotation: a community effort.</title>
        <authorList>
            <person name="Wortman J.R."/>
            <person name="Gilsenan J.M."/>
            <person name="Joardar V."/>
            <person name="Deegan J."/>
            <person name="Clutterbuck J."/>
            <person name="Andersen M.R."/>
            <person name="Archer D."/>
            <person name="Bencina M."/>
            <person name="Braus G."/>
            <person name="Coutinho P."/>
            <person name="von Dohren H."/>
            <person name="Doonan J."/>
            <person name="Driessen A.J."/>
            <person name="Durek P."/>
            <person name="Espeso E."/>
            <person name="Fekete E."/>
            <person name="Flipphi M."/>
            <person name="Estrada C.G."/>
            <person name="Geysens S."/>
            <person name="Goldman G."/>
            <person name="de Groot P.W."/>
            <person name="Hansen K."/>
            <person name="Harris S.D."/>
            <person name="Heinekamp T."/>
            <person name="Helmstaedt K."/>
            <person name="Henrissat B."/>
            <person name="Hofmann G."/>
            <person name="Homan T."/>
            <person name="Horio T."/>
            <person name="Horiuchi H."/>
            <person name="James S."/>
            <person name="Jones M."/>
            <person name="Karaffa L."/>
            <person name="Karanyi Z."/>
            <person name="Kato M."/>
            <person name="Keller N."/>
            <person name="Kelly D.E."/>
            <person name="Kiel J.A."/>
            <person name="Kim J.M."/>
            <person name="van der Klei I.J."/>
            <person name="Klis F.M."/>
            <person name="Kovalchuk A."/>
            <person name="Krasevec N."/>
            <person name="Kubicek C.P."/>
            <person name="Liu B."/>
            <person name="Maccabe A."/>
            <person name="Meyer V."/>
            <person name="Mirabito P."/>
            <person name="Miskei M."/>
            <person name="Mos M."/>
            <person name="Mullins J."/>
            <person name="Nelson D.R."/>
            <person name="Nielsen J."/>
            <person name="Oakley B.R."/>
            <person name="Osmani S.A."/>
            <person name="Pakula T."/>
            <person name="Paszewski A."/>
            <person name="Paulsen I."/>
            <person name="Pilsyk S."/>
            <person name="Pocsi I."/>
            <person name="Punt P.J."/>
            <person name="Ram A.F."/>
            <person name="Ren Q."/>
            <person name="Robellet X."/>
            <person name="Robson G."/>
            <person name="Seiboth B."/>
            <person name="van Solingen P."/>
            <person name="Specht T."/>
            <person name="Sun J."/>
            <person name="Taheri-Talesh N."/>
            <person name="Takeshita N."/>
            <person name="Ussery D."/>
            <person name="vanKuyk P.A."/>
            <person name="Visser H."/>
            <person name="van de Vondervoort P.J."/>
            <person name="de Vries R.P."/>
            <person name="Walton J."/>
            <person name="Xiang X."/>
            <person name="Xiong Y."/>
            <person name="Zeng A.P."/>
            <person name="Brandt B.W."/>
            <person name="Cornell M.J."/>
            <person name="van den Hondel C.A."/>
            <person name="Visser J."/>
            <person name="Oliver S.G."/>
            <person name="Turner G."/>
        </authorList>
    </citation>
    <scope>GENOME REANNOTATION</scope>
    <source>
        <strain evidence="3">FGSC A4 / ATCC 38163 / CBS 112.46 / NRRL 194 / M139</strain>
    </source>
</reference>
<dbReference type="OMA" id="ENTIVSW"/>
<name>Q5AV21_EMENI</name>
<dbReference type="KEGG" id="ani:ANIA_07859"/>
<dbReference type="AlphaFoldDB" id="Q5AV21"/>
<evidence type="ECO:0000313" key="3">
    <source>
        <dbReference type="Proteomes" id="UP000000560"/>
    </source>
</evidence>
<sequence length="803" mass="87433">MAIDLTVGQVSGIIAAGAVVAKLVLPNLYVFLFIGTLQEQNNVATTTAISWSSISRLLHSSHWPTIIGSDSAALSGVPFRVLFFRYTGLLSTILISIAAIVTPLGLYEIVVPGDPVAEQFHHIPDGGIFGAGTSRRNDSVSWSRVCGGLREPFTCPDLTRAPPASNRSIDRRIPQGTVDLFTGGLSADSSSISSIFDIQWRSWSWMRLLPSDQGNASNSSLPRDRSYNEQYPIGTYRQVSTLILEDSYQVIEGLIVDTKNGGVGFRNHSAPSLTTYGSTWTEDLLFIQPVSACIDTNLTLDYRIPENDRRSLNSRTPITVTDRGGFSELNTTYPEWNLADVQSNPQLWERAYQAAWLSNVFAMGKFNISNVTLGSTPDQPLVLHMGISVEGNRTYQLSQTDPNDCWIDRQNPATIAPNSFGCYAVNSTGGLPDEDTFEAAPRLIKTLCEGGDFESSRGTIGNIATYCTLVLGSSLRSDGAEENWPFHTADSAWSKPMYSCAMAVEATIKTATFSYNTTDDLAGLRVVNITDKFYQSETDYPVWGVENLSEIGDFWMMPLWGIMSSDSAANYSPNDLKTVHKPSLYLPRIGSFPRSSGVTTESHQNLPGAEFADNGLSAVSSMASSTLGLMDYTGEGNLALAQLWSRLSESADSMARVLNLVWTDYAANAVVGTKGSPGQGPGNDILRPVTTYRVGIRYHLEYAIPGIIVLGLLILTSVLDLVAIVLGRATLSKMKRYLNATSVGRVMVSALRPTHATTRNVDNDTPTIEWLETEGRMIISTGKAMQMSRLEPGFGEVESQNPL</sequence>